<evidence type="ECO:0008006" key="6">
    <source>
        <dbReference type="Google" id="ProtNLM"/>
    </source>
</evidence>
<dbReference type="Pfam" id="PF00023">
    <property type="entry name" value="Ank"/>
    <property type="match status" value="1"/>
</dbReference>
<sequence length="812" mass="85482">MPRISPLAKASATLAACAEAVSDANGLNSSTLSNLSSRMKSYSGFGEGVCTCARCMRRAGPIREDVENKLVQITYALANVYDDSPDLEVRVTDEHRACAEEMMACVESGDVTRLRDAFLEIEEQESEGLLEGGTATEVATYLIISAAQVGQPEVIRLLAEWDADMEETDSIRRGRPLMHAANNGHTAAVKALVDCGAEPEATDDNGYTALMVAVFSDRSSAAEALVDGGAAVDAQDRAGRTALSYAAMYGSTDCIYLLAARGADVAHLDADGATPLELAEGSGRQSAVDALKKLQLRVKMQEKRKVKQSKCRSGYSDLDAAQLQAKEQEAARAAAELLEQLDKEEAAKSAKAAKKKKKGKGKAAAADCTASDTTETPQQEAVADMLPPEPPANGVHHQQQHQATPGRQRQQQQQHSSSSHDSAATGAAWPAQELRDDSTPADPGDSAASKAADGKHQPRKQAKQAASTSPGGSSKQGADAAPSSSSHEQQQQQQQSLAHAATDDTASSVDEAAAGAAAAAAVDDELDVMRREWEVLLEAAARCKDQRQQPTMLARVADMLPRCSDAGISVKYGRKVLQRLQAVGPARTALQAALAAQPCSCDELEAALSACKSCRCLLEEDLLQVAEDASVRMQQAQQMQQQQQQLAGSYWGAPRPSLVTPGGFGSVGQPLSRSPAGGGRLSLDMLAPSPGLAGASLAAAAGDFVRRSSLSTPVAGEAPVLLSGQAEVDVLDDHQHPAYAMANALLSDDDDDQLPVGSAVVECRLCFKGRADTCCLPCGCLQMCQGCALLWKQRGEQACPWCKAPLEDYAVV</sequence>
<dbReference type="InterPro" id="IPR036770">
    <property type="entry name" value="Ankyrin_rpt-contain_sf"/>
</dbReference>
<evidence type="ECO:0000313" key="5">
    <source>
        <dbReference type="Proteomes" id="UP001244341"/>
    </source>
</evidence>
<proteinExistence type="predicted"/>
<evidence type="ECO:0000256" key="2">
    <source>
        <dbReference type="ARBA" id="ARBA00023043"/>
    </source>
</evidence>
<evidence type="ECO:0000256" key="3">
    <source>
        <dbReference type="SAM" id="MobiDB-lite"/>
    </source>
</evidence>
<dbReference type="Pfam" id="PF13920">
    <property type="entry name" value="zf-C3HC4_3"/>
    <property type="match status" value="1"/>
</dbReference>
<dbReference type="SUPFAM" id="SSF48403">
    <property type="entry name" value="Ankyrin repeat"/>
    <property type="match status" value="1"/>
</dbReference>
<name>A0ABY8TTA3_TETOB</name>
<dbReference type="PANTHER" id="PTHR24166">
    <property type="entry name" value="ROLLING PEBBLES, ISOFORM B"/>
    <property type="match status" value="1"/>
</dbReference>
<feature type="compositionally biased region" description="Polar residues" evidence="3">
    <location>
        <begin position="370"/>
        <end position="379"/>
    </location>
</feature>
<evidence type="ECO:0000256" key="1">
    <source>
        <dbReference type="ARBA" id="ARBA00022737"/>
    </source>
</evidence>
<feature type="compositionally biased region" description="Polar residues" evidence="3">
    <location>
        <begin position="464"/>
        <end position="476"/>
    </location>
</feature>
<keyword evidence="2" id="KW-0040">ANK repeat</keyword>
<gene>
    <name evidence="4" type="ORF">OEZ85_012183</name>
</gene>
<reference evidence="4 5" key="1">
    <citation type="submission" date="2023-05" db="EMBL/GenBank/DDBJ databases">
        <title>A 100% complete, gapless, phased diploid assembly of the Scenedesmus obliquus UTEX 3031 genome.</title>
        <authorList>
            <person name="Biondi T.C."/>
            <person name="Hanschen E.R."/>
            <person name="Kwon T."/>
            <person name="Eng W."/>
            <person name="Kruse C.P.S."/>
            <person name="Koehler S.I."/>
            <person name="Kunde Y."/>
            <person name="Gleasner C.D."/>
            <person name="You Mak K.T."/>
            <person name="Polle J."/>
            <person name="Hovde B.T."/>
            <person name="Starkenburg S.R."/>
        </authorList>
    </citation>
    <scope>NUCLEOTIDE SEQUENCE [LARGE SCALE GENOMIC DNA]</scope>
    <source>
        <strain evidence="4 5">DOE0152z</strain>
    </source>
</reference>
<accession>A0ABY8TTA3</accession>
<feature type="compositionally biased region" description="Basic residues" evidence="3">
    <location>
        <begin position="352"/>
        <end position="361"/>
    </location>
</feature>
<dbReference type="Gene3D" id="1.25.40.20">
    <property type="entry name" value="Ankyrin repeat-containing domain"/>
    <property type="match status" value="2"/>
</dbReference>
<feature type="region of interest" description="Disordered" evidence="3">
    <location>
        <begin position="352"/>
        <end position="511"/>
    </location>
</feature>
<dbReference type="InterPro" id="IPR050889">
    <property type="entry name" value="Dendritic_Spine_Reg/Scaffold"/>
</dbReference>
<keyword evidence="5" id="KW-1185">Reference proteome</keyword>
<keyword evidence="1" id="KW-0677">Repeat</keyword>
<dbReference type="Gene3D" id="3.30.40.10">
    <property type="entry name" value="Zinc/RING finger domain, C3HC4 (zinc finger)"/>
    <property type="match status" value="1"/>
</dbReference>
<feature type="compositionally biased region" description="Low complexity" evidence="3">
    <location>
        <begin position="483"/>
        <end position="496"/>
    </location>
</feature>
<organism evidence="4 5">
    <name type="scientific">Tetradesmus obliquus</name>
    <name type="common">Green alga</name>
    <name type="synonym">Acutodesmus obliquus</name>
    <dbReference type="NCBI Taxonomy" id="3088"/>
    <lineage>
        <taxon>Eukaryota</taxon>
        <taxon>Viridiplantae</taxon>
        <taxon>Chlorophyta</taxon>
        <taxon>core chlorophytes</taxon>
        <taxon>Chlorophyceae</taxon>
        <taxon>CS clade</taxon>
        <taxon>Sphaeropleales</taxon>
        <taxon>Scenedesmaceae</taxon>
        <taxon>Tetradesmus</taxon>
    </lineage>
</organism>
<dbReference type="InterPro" id="IPR013083">
    <property type="entry name" value="Znf_RING/FYVE/PHD"/>
</dbReference>
<dbReference type="Pfam" id="PF12796">
    <property type="entry name" value="Ank_2"/>
    <property type="match status" value="1"/>
</dbReference>
<feature type="compositionally biased region" description="Low complexity" evidence="3">
    <location>
        <begin position="400"/>
        <end position="428"/>
    </location>
</feature>
<dbReference type="PANTHER" id="PTHR24166:SF48">
    <property type="entry name" value="PROTEIN VAPYRIN"/>
    <property type="match status" value="1"/>
</dbReference>
<evidence type="ECO:0000313" key="4">
    <source>
        <dbReference type="EMBL" id="WIA12109.1"/>
    </source>
</evidence>
<protein>
    <recommendedName>
        <fullName evidence="6">RING-type domain-containing protein</fullName>
    </recommendedName>
</protein>
<dbReference type="Proteomes" id="UP001244341">
    <property type="component" value="Chromosome 3b"/>
</dbReference>
<dbReference type="SMART" id="SM00248">
    <property type="entry name" value="ANK"/>
    <property type="match status" value="3"/>
</dbReference>
<dbReference type="InterPro" id="IPR002110">
    <property type="entry name" value="Ankyrin_rpt"/>
</dbReference>
<dbReference type="EMBL" id="CP126210">
    <property type="protein sequence ID" value="WIA12109.1"/>
    <property type="molecule type" value="Genomic_DNA"/>
</dbReference>